<dbReference type="Pfam" id="PF04153">
    <property type="entry name" value="NOT2_3_5_C"/>
    <property type="match status" value="1"/>
</dbReference>
<evidence type="ECO:0000259" key="1">
    <source>
        <dbReference type="Pfam" id="PF04153"/>
    </source>
</evidence>
<sequence>MSLGEDPMNTFEPLGNGIRWPPDGRWLPRIVDPDFMAHPGSAPYLLNPILAVDTAMYPTIALLRAFHWSHNGATRDHTARGLHDRGWRFNNVLHIWMKHATLPSNSNEAYSGATLVHPIQKSETGETASYEYYDPVKDRTAVARFTVHYDDFQMERPIMHNEYVYRRHYDLLRQQTFRQRRQTDLFPLAPIDMGR</sequence>
<dbReference type="GO" id="GO:0006355">
    <property type="term" value="P:regulation of DNA-templated transcription"/>
    <property type="evidence" value="ECO:0007669"/>
    <property type="project" value="InterPro"/>
</dbReference>
<gene>
    <name evidence="2" type="ORF">CTOB1V02_LOCUS2616</name>
</gene>
<proteinExistence type="predicted"/>
<reference evidence="2" key="1">
    <citation type="submission" date="2020-11" db="EMBL/GenBank/DDBJ databases">
        <authorList>
            <person name="Tran Van P."/>
        </authorList>
    </citation>
    <scope>NUCLEOTIDE SEQUENCE</scope>
</reference>
<dbReference type="InterPro" id="IPR038635">
    <property type="entry name" value="CCR4-NOT_su2/3/5_C_sf"/>
</dbReference>
<dbReference type="EMBL" id="OB660414">
    <property type="protein sequence ID" value="CAD7224661.1"/>
    <property type="molecule type" value="Genomic_DNA"/>
</dbReference>
<name>A0A7R8W992_9CRUS</name>
<protein>
    <recommendedName>
        <fullName evidence="1">NOT2/NOT3/NOT5 C-terminal domain-containing protein</fullName>
    </recommendedName>
</protein>
<evidence type="ECO:0000313" key="2">
    <source>
        <dbReference type="EMBL" id="CAD7224661.1"/>
    </source>
</evidence>
<accession>A0A7R8W992</accession>
<dbReference type="Gene3D" id="2.30.30.1020">
    <property type="entry name" value="CCR4-NOT complex subunit 2/3/5, C-terminal domain"/>
    <property type="match status" value="1"/>
</dbReference>
<dbReference type="GO" id="GO:2000036">
    <property type="term" value="P:regulation of stem cell population maintenance"/>
    <property type="evidence" value="ECO:0007669"/>
    <property type="project" value="UniProtKB-ARBA"/>
</dbReference>
<feature type="domain" description="NOT2/NOT3/NOT5 C-terminal" evidence="1">
    <location>
        <begin position="61"/>
        <end position="151"/>
    </location>
</feature>
<dbReference type="AlphaFoldDB" id="A0A7R8W992"/>
<organism evidence="2">
    <name type="scientific">Cyprideis torosa</name>
    <dbReference type="NCBI Taxonomy" id="163714"/>
    <lineage>
        <taxon>Eukaryota</taxon>
        <taxon>Metazoa</taxon>
        <taxon>Ecdysozoa</taxon>
        <taxon>Arthropoda</taxon>
        <taxon>Crustacea</taxon>
        <taxon>Oligostraca</taxon>
        <taxon>Ostracoda</taxon>
        <taxon>Podocopa</taxon>
        <taxon>Podocopida</taxon>
        <taxon>Cytherocopina</taxon>
        <taxon>Cytheroidea</taxon>
        <taxon>Cytherideidae</taxon>
        <taxon>Cyprideis</taxon>
    </lineage>
</organism>
<dbReference type="InterPro" id="IPR007282">
    <property type="entry name" value="NOT2/3/5_C"/>
</dbReference>